<keyword evidence="5" id="KW-0675">Receptor</keyword>
<dbReference type="PANTHER" id="PTHR33376:SF7">
    <property type="entry name" value="C4-DICARBOXYLATE-BINDING PROTEIN DCTB"/>
    <property type="match status" value="1"/>
</dbReference>
<dbReference type="OrthoDB" id="9794826at2"/>
<keyword evidence="2" id="KW-0813">Transport</keyword>
<evidence type="ECO:0000313" key="6">
    <source>
        <dbReference type="Proteomes" id="UP000198607"/>
    </source>
</evidence>
<dbReference type="RefSeq" id="WP_091938575.1">
    <property type="nucleotide sequence ID" value="NZ_FNCY01000013.1"/>
</dbReference>
<evidence type="ECO:0000256" key="2">
    <source>
        <dbReference type="ARBA" id="ARBA00022448"/>
    </source>
</evidence>
<keyword evidence="3 4" id="KW-0732">Signal</keyword>
<dbReference type="PIRSF" id="PIRSF006470">
    <property type="entry name" value="DctB"/>
    <property type="match status" value="1"/>
</dbReference>
<dbReference type="InterPro" id="IPR018389">
    <property type="entry name" value="DctP_fam"/>
</dbReference>
<accession>A0A1G8HUC1</accession>
<feature type="chain" id="PRO_5011455518" evidence="4">
    <location>
        <begin position="26"/>
        <end position="336"/>
    </location>
</feature>
<dbReference type="NCBIfam" id="NF037995">
    <property type="entry name" value="TRAP_S1"/>
    <property type="match status" value="1"/>
</dbReference>
<dbReference type="Proteomes" id="UP000198607">
    <property type="component" value="Unassembled WGS sequence"/>
</dbReference>
<dbReference type="InterPro" id="IPR038404">
    <property type="entry name" value="TRAP_DctP_sf"/>
</dbReference>
<keyword evidence="6" id="KW-1185">Reference proteome</keyword>
<proteinExistence type="inferred from homology"/>
<evidence type="ECO:0000256" key="4">
    <source>
        <dbReference type="SAM" id="SignalP"/>
    </source>
</evidence>
<reference evidence="5 6" key="1">
    <citation type="submission" date="2016-10" db="EMBL/GenBank/DDBJ databases">
        <authorList>
            <person name="de Groot N.N."/>
        </authorList>
    </citation>
    <scope>NUCLEOTIDE SEQUENCE [LARGE SCALE GENOMIC DNA]</scope>
    <source>
        <strain evidence="5 6">DSM 5885</strain>
    </source>
</reference>
<dbReference type="InterPro" id="IPR004682">
    <property type="entry name" value="TRAP_DctP"/>
</dbReference>
<comment type="similarity">
    <text evidence="1">Belongs to the bacterial solute-binding protein 7 family.</text>
</comment>
<evidence type="ECO:0000256" key="1">
    <source>
        <dbReference type="ARBA" id="ARBA00009023"/>
    </source>
</evidence>
<sequence>MRIGNLLGKTAIALCALGLFSTVQAQVSEHTFRISIAGAPGHPSVMGAEKWAELVKQKSGGKMTIKVFPNGLLGGDVQVLSAVQGGTIDFTSMNSGILQSQVKEFAIFDFPFMFENGKEADPILDGAFGKKLADLLPAKNLVNLAYWELGFRNLTNSKRPIAKADDIAGLKIRVIQSPIYIETFNALGANAIPMPITEVYTAMEQKIIDGHENPFSVIETSKFNEVQKFLTVSNHIYNPQSVLASKKKWDSLTKDEQDLLMGAMQEATKWQRDNARALSDQSLTNLKKSMQVSVLPPEETAKIRAKIKPVIDKFAANVGADLVQQLQGELEKGRKK</sequence>
<name>A0A1G8HUC1_9RHOO</name>
<dbReference type="GO" id="GO:0030288">
    <property type="term" value="C:outer membrane-bounded periplasmic space"/>
    <property type="evidence" value="ECO:0007669"/>
    <property type="project" value="InterPro"/>
</dbReference>
<dbReference type="GO" id="GO:0055085">
    <property type="term" value="P:transmembrane transport"/>
    <property type="evidence" value="ECO:0007669"/>
    <property type="project" value="InterPro"/>
</dbReference>
<dbReference type="PANTHER" id="PTHR33376">
    <property type="match status" value="1"/>
</dbReference>
<dbReference type="Gene3D" id="3.40.190.170">
    <property type="entry name" value="Bacterial extracellular solute-binding protein, family 7"/>
    <property type="match status" value="1"/>
</dbReference>
<dbReference type="NCBIfam" id="TIGR00787">
    <property type="entry name" value="dctP"/>
    <property type="match status" value="1"/>
</dbReference>
<gene>
    <name evidence="5" type="ORF">SAMN05660652_02846</name>
</gene>
<protein>
    <submittedName>
        <fullName evidence="5">Tripartite ATP-independent transporter solute receptor, DctP family</fullName>
    </submittedName>
</protein>
<feature type="signal peptide" evidence="4">
    <location>
        <begin position="1"/>
        <end position="25"/>
    </location>
</feature>
<dbReference type="Pfam" id="PF03480">
    <property type="entry name" value="DctP"/>
    <property type="match status" value="1"/>
</dbReference>
<dbReference type="EMBL" id="FNCY01000013">
    <property type="protein sequence ID" value="SDI10101.1"/>
    <property type="molecule type" value="Genomic_DNA"/>
</dbReference>
<dbReference type="STRING" id="83767.SAMN05660652_02846"/>
<organism evidence="5 6">
    <name type="scientific">Propionivibrio dicarboxylicus</name>
    <dbReference type="NCBI Taxonomy" id="83767"/>
    <lineage>
        <taxon>Bacteria</taxon>
        <taxon>Pseudomonadati</taxon>
        <taxon>Pseudomonadota</taxon>
        <taxon>Betaproteobacteria</taxon>
        <taxon>Rhodocyclales</taxon>
        <taxon>Rhodocyclaceae</taxon>
        <taxon>Propionivibrio</taxon>
    </lineage>
</organism>
<dbReference type="CDD" id="cd13679">
    <property type="entry name" value="PBP2_TRAP_YiaO_like"/>
    <property type="match status" value="1"/>
</dbReference>
<evidence type="ECO:0000313" key="5">
    <source>
        <dbReference type="EMBL" id="SDI10101.1"/>
    </source>
</evidence>
<evidence type="ECO:0000256" key="3">
    <source>
        <dbReference type="ARBA" id="ARBA00022729"/>
    </source>
</evidence>
<dbReference type="AlphaFoldDB" id="A0A1G8HUC1"/>